<gene>
    <name evidence="2" type="ORF">P154DRAFT_586024</name>
</gene>
<reference evidence="2" key="1">
    <citation type="journal article" date="2020" name="Stud. Mycol.">
        <title>101 Dothideomycetes genomes: a test case for predicting lifestyles and emergence of pathogens.</title>
        <authorList>
            <person name="Haridas S."/>
            <person name="Albert R."/>
            <person name="Binder M."/>
            <person name="Bloem J."/>
            <person name="Labutti K."/>
            <person name="Salamov A."/>
            <person name="Andreopoulos B."/>
            <person name="Baker S."/>
            <person name="Barry K."/>
            <person name="Bills G."/>
            <person name="Bluhm B."/>
            <person name="Cannon C."/>
            <person name="Castanera R."/>
            <person name="Culley D."/>
            <person name="Daum C."/>
            <person name="Ezra D."/>
            <person name="Gonzalez J."/>
            <person name="Henrissat B."/>
            <person name="Kuo A."/>
            <person name="Liang C."/>
            <person name="Lipzen A."/>
            <person name="Lutzoni F."/>
            <person name="Magnuson J."/>
            <person name="Mondo S."/>
            <person name="Nolan M."/>
            <person name="Ohm R."/>
            <person name="Pangilinan J."/>
            <person name="Park H.-J."/>
            <person name="Ramirez L."/>
            <person name="Alfaro M."/>
            <person name="Sun H."/>
            <person name="Tritt A."/>
            <person name="Yoshinaga Y."/>
            <person name="Zwiers L.-H."/>
            <person name="Turgeon B."/>
            <person name="Goodwin S."/>
            <person name="Spatafora J."/>
            <person name="Crous P."/>
            <person name="Grigoriev I."/>
        </authorList>
    </citation>
    <scope>NUCLEOTIDE SEQUENCE</scope>
    <source>
        <strain evidence="2">CBS 123094</strain>
    </source>
</reference>
<organism evidence="2 3">
    <name type="scientific">Amniculicola lignicola CBS 123094</name>
    <dbReference type="NCBI Taxonomy" id="1392246"/>
    <lineage>
        <taxon>Eukaryota</taxon>
        <taxon>Fungi</taxon>
        <taxon>Dikarya</taxon>
        <taxon>Ascomycota</taxon>
        <taxon>Pezizomycotina</taxon>
        <taxon>Dothideomycetes</taxon>
        <taxon>Pleosporomycetidae</taxon>
        <taxon>Pleosporales</taxon>
        <taxon>Amniculicolaceae</taxon>
        <taxon>Amniculicola</taxon>
    </lineage>
</organism>
<evidence type="ECO:0008006" key="4">
    <source>
        <dbReference type="Google" id="ProtNLM"/>
    </source>
</evidence>
<dbReference type="Gene3D" id="1.10.1520.10">
    <property type="entry name" value="Ribonuclease III domain"/>
    <property type="match status" value="1"/>
</dbReference>
<evidence type="ECO:0000313" key="2">
    <source>
        <dbReference type="EMBL" id="KAF1994315.1"/>
    </source>
</evidence>
<proteinExistence type="predicted"/>
<protein>
    <recommendedName>
        <fullName evidence="4">RNase III domain-containing protein</fullName>
    </recommendedName>
</protein>
<keyword evidence="3" id="KW-1185">Reference proteome</keyword>
<sequence>MATEPQARIVEDAIDYTFQSQRPLLLRALTAAGAVEEDWDGNRRLAQLGTALTDTSDFKCKLSSSKQRMVVAERSGIDKCIKYSEKAGARSPSVIGKAVNAIIGAVYLDCGKDITIVLGVMQRLSMFTPCDNTIDPAMLSLSHVPRIPDITSFGNPLLGGEIDTTSSITPSEQSLSPIFPALMHSIKEGIATEGAHAREMLSTEHDEEQTLHRNVPDEYFNPDMFFNNSLPRESRHTDLGVDSQEGPTPEIADDVQEHGRQKRKSPLAFRAVGKKKSLQRRDSQIGDDTIGKYLSEEVKKCEAVGCRPPEETFFTPAVQEAALILGKGKVDTLTKILVSIASPHSIATLQEILEKSRSESDHTMLHSGNTLSKAQRFCLISRLDGIISYYQLLRRHHILELFRECGGSKTLLGNGLVLTTPRNFGDALNKRGNPMNKAEADVTAKMMEEIFPEVRTGSDGHKAKYRMMTYLRRLGQRLNTLEMQFGNGILGLILDHGFTGQMNMGISDKMIMCLTDPEFKRFTMLLDTSQGDILRKFGVAVSPIIEALTVGELPPHKSFNLERVQLGDILKHPKGAPGLLDLISETYEDSAAMHQQI</sequence>
<name>A0A6A5W5C2_9PLEO</name>
<accession>A0A6A5W5C2</accession>
<dbReference type="SUPFAM" id="SSF69065">
    <property type="entry name" value="RNase III domain-like"/>
    <property type="match status" value="1"/>
</dbReference>
<dbReference type="EMBL" id="ML977664">
    <property type="protein sequence ID" value="KAF1994315.1"/>
    <property type="molecule type" value="Genomic_DNA"/>
</dbReference>
<dbReference type="OrthoDB" id="67027at2759"/>
<feature type="region of interest" description="Disordered" evidence="1">
    <location>
        <begin position="231"/>
        <end position="264"/>
    </location>
</feature>
<evidence type="ECO:0000256" key="1">
    <source>
        <dbReference type="SAM" id="MobiDB-lite"/>
    </source>
</evidence>
<dbReference type="GO" id="GO:0004525">
    <property type="term" value="F:ribonuclease III activity"/>
    <property type="evidence" value="ECO:0007669"/>
    <property type="project" value="InterPro"/>
</dbReference>
<evidence type="ECO:0000313" key="3">
    <source>
        <dbReference type="Proteomes" id="UP000799779"/>
    </source>
</evidence>
<dbReference type="InterPro" id="IPR036389">
    <property type="entry name" value="RNase_III_sf"/>
</dbReference>
<dbReference type="Proteomes" id="UP000799779">
    <property type="component" value="Unassembled WGS sequence"/>
</dbReference>
<dbReference type="AlphaFoldDB" id="A0A6A5W5C2"/>
<dbReference type="GO" id="GO:0006396">
    <property type="term" value="P:RNA processing"/>
    <property type="evidence" value="ECO:0007669"/>
    <property type="project" value="InterPro"/>
</dbReference>